<evidence type="ECO:0000313" key="3">
    <source>
        <dbReference type="Proteomes" id="UP000815325"/>
    </source>
</evidence>
<feature type="compositionally biased region" description="Polar residues" evidence="1">
    <location>
        <begin position="374"/>
        <end position="389"/>
    </location>
</feature>
<feature type="region of interest" description="Disordered" evidence="1">
    <location>
        <begin position="1"/>
        <end position="32"/>
    </location>
</feature>
<sequence length="869" mass="91248">MHVRCIQPSSSYSGSLSAGPTRAHGTKLPREQKLPVCEAARIAAYRHDPEREYDEVMDSAGGGASRQGVLPPPSRFTARSSIVPIQHVPGSSVRNGSPSSNGTLRSGDASANGGPSVDKQLQNGKEAQQDSQNGSHQQAVLAPVPQRPVHDPSPPSSNGSTHSHASTQHASHASSTAQGFTAPDASHTSTPVSKTPPIRSPSAYQTQEPFVDSSSPQRHDALGGDVSKRGNEDSQDMGTLCHVLDELERLVSAPASSHHAFPQGQPRPASPDVHLKVQAQARSNSSKRGSAPSALLRSNTFPPFPQHLQQQKRRQLLYTIVCCHSVSQLQHLMACNEQQLDVRHIVAMAKRLAQLHLAHNTSTQHPPGDAAGMTSPNLARTPSSPTLHSRATGEAGNTGAGSTSSAAEPIAPRNSPPAALAALKPPVPVKTSFQASPSPRSSGSTSMGSTGHGSFMPNAQQTGSTAAAATAPRTSPLQQAEPAALQLWGALLDKMMFLTPLVSVQQAADMLQAMSVVRPIADAVMEVHAARDRARALAIKRRRRQREHELEQQEQQQGGRHGGPAEQGQSQMSVPGRRGGASQAGGEVGAQLVEQQAPLSVSESFSSARLGAAPAAAAGAAAPGDAQPSGDSSSSEAYSSSSSSSSTSQVRQASLTTLPPSLPRTLTSKQRQQLAEGLLLHTQHKLRSASPDVLTQILHAVSKLGVQPPASWLAAYWEASGPRLAQHSIDQLLSVCQALGHLGATPPQHWMLSFFAATRPCLRGLHVVGISKLVHGLARLPMRSGQSWMGELLLACEGQLDELDAPAYALLVHGLGCMGHVPPRGWLDELLESAASLMHDFSPEVCAARCAHLHGPGFHGPCTLSQLAG</sequence>
<comment type="caution">
    <text evidence="2">The sequence shown here is derived from an EMBL/GenBank/DDBJ whole genome shotgun (WGS) entry which is preliminary data.</text>
</comment>
<feature type="compositionally biased region" description="Low complexity" evidence="1">
    <location>
        <begin position="160"/>
        <end position="178"/>
    </location>
</feature>
<feature type="region of interest" description="Disordered" evidence="1">
    <location>
        <begin position="45"/>
        <end position="236"/>
    </location>
</feature>
<feature type="compositionally biased region" description="Polar residues" evidence="1">
    <location>
        <begin position="119"/>
        <end position="138"/>
    </location>
</feature>
<name>A0ABQ7G4I7_DUNSA</name>
<feature type="compositionally biased region" description="Gly residues" evidence="1">
    <location>
        <begin position="577"/>
        <end position="587"/>
    </location>
</feature>
<accession>A0ABQ7G4I7</accession>
<feature type="region of interest" description="Disordered" evidence="1">
    <location>
        <begin position="254"/>
        <end position="305"/>
    </location>
</feature>
<evidence type="ECO:0000256" key="1">
    <source>
        <dbReference type="SAM" id="MobiDB-lite"/>
    </source>
</evidence>
<proteinExistence type="predicted"/>
<feature type="region of interest" description="Disordered" evidence="1">
    <location>
        <begin position="360"/>
        <end position="477"/>
    </location>
</feature>
<feature type="compositionally biased region" description="Polar residues" evidence="1">
    <location>
        <begin position="92"/>
        <end position="104"/>
    </location>
</feature>
<protein>
    <submittedName>
        <fullName evidence="2">Uncharacterized protein</fullName>
    </submittedName>
</protein>
<feature type="compositionally biased region" description="Low complexity" evidence="1">
    <location>
        <begin position="619"/>
        <end position="668"/>
    </location>
</feature>
<feature type="compositionally biased region" description="Basic and acidic residues" evidence="1">
    <location>
        <begin position="217"/>
        <end position="232"/>
    </location>
</feature>
<keyword evidence="3" id="KW-1185">Reference proteome</keyword>
<feature type="region of interest" description="Disordered" evidence="1">
    <location>
        <begin position="541"/>
        <end position="587"/>
    </location>
</feature>
<evidence type="ECO:0000313" key="2">
    <source>
        <dbReference type="EMBL" id="KAF5829489.1"/>
    </source>
</evidence>
<dbReference type="Proteomes" id="UP000815325">
    <property type="component" value="Unassembled WGS sequence"/>
</dbReference>
<organism evidence="2 3">
    <name type="scientific">Dunaliella salina</name>
    <name type="common">Green alga</name>
    <name type="synonym">Protococcus salinus</name>
    <dbReference type="NCBI Taxonomy" id="3046"/>
    <lineage>
        <taxon>Eukaryota</taxon>
        <taxon>Viridiplantae</taxon>
        <taxon>Chlorophyta</taxon>
        <taxon>core chlorophytes</taxon>
        <taxon>Chlorophyceae</taxon>
        <taxon>CS clade</taxon>
        <taxon>Chlamydomonadales</taxon>
        <taxon>Dunaliellaceae</taxon>
        <taxon>Dunaliella</taxon>
    </lineage>
</organism>
<dbReference type="EMBL" id="MU070153">
    <property type="protein sequence ID" value="KAF5829489.1"/>
    <property type="molecule type" value="Genomic_DNA"/>
</dbReference>
<reference evidence="2" key="1">
    <citation type="submission" date="2017-08" db="EMBL/GenBank/DDBJ databases">
        <authorList>
            <person name="Polle J.E."/>
            <person name="Barry K."/>
            <person name="Cushman J."/>
            <person name="Schmutz J."/>
            <person name="Tran D."/>
            <person name="Hathwaick L.T."/>
            <person name="Yim W.C."/>
            <person name="Jenkins J."/>
            <person name="Mckie-Krisberg Z.M."/>
            <person name="Prochnik S."/>
            <person name="Lindquist E."/>
            <person name="Dockter R.B."/>
            <person name="Adam C."/>
            <person name="Molina H."/>
            <person name="Bunkerborg J."/>
            <person name="Jin E."/>
            <person name="Buchheim M."/>
            <person name="Magnuson J."/>
        </authorList>
    </citation>
    <scope>NUCLEOTIDE SEQUENCE</scope>
    <source>
        <strain evidence="2">CCAP 19/18</strain>
    </source>
</reference>
<gene>
    <name evidence="2" type="ORF">DUNSADRAFT_15998</name>
</gene>
<feature type="compositionally biased region" description="Low complexity" evidence="1">
    <location>
        <begin position="436"/>
        <end position="476"/>
    </location>
</feature>
<feature type="compositionally biased region" description="Polar residues" evidence="1">
    <location>
        <begin position="202"/>
        <end position="216"/>
    </location>
</feature>
<feature type="region of interest" description="Disordered" evidence="1">
    <location>
        <begin position="619"/>
        <end position="670"/>
    </location>
</feature>